<dbReference type="PANTHER" id="PTHR46273:SF11">
    <property type="entry name" value="G-PROTEIN COUPLED RECEPTORS FAMILY 1 PROFILE DOMAIN-CONTAINING PROTEIN"/>
    <property type="match status" value="1"/>
</dbReference>
<evidence type="ECO:0000256" key="4">
    <source>
        <dbReference type="ARBA" id="ARBA00023136"/>
    </source>
</evidence>
<evidence type="ECO:0000313" key="9">
    <source>
        <dbReference type="WBParaSite" id="HNAJ_0001175801-mRNA-1"/>
    </source>
</evidence>
<evidence type="ECO:0000313" key="7">
    <source>
        <dbReference type="EMBL" id="VDO11259.1"/>
    </source>
</evidence>
<evidence type="ECO:0000256" key="2">
    <source>
        <dbReference type="ARBA" id="ARBA00022692"/>
    </source>
</evidence>
<reference evidence="7 8" key="2">
    <citation type="submission" date="2018-11" db="EMBL/GenBank/DDBJ databases">
        <authorList>
            <consortium name="Pathogen Informatics"/>
        </authorList>
    </citation>
    <scope>NUCLEOTIDE SEQUENCE [LARGE SCALE GENOMIC DNA]</scope>
</reference>
<sequence>MPSCSTAPTYNCSQSEFPNLQEFAHGYDIVHIPLSLAICVFGVFGNIANVIVLSQPGMQSSTNLLMSALSIGEGSVMAVHAFYVCMFRIDPKLERGMSKPAAYVLYIIVYAQSLFHVFSSWMIVFLTLFRLVFMRAGVAALHICNYRRAKIIIITDVVMSLIVASPFLFAHHVDKDCINSEDRSPSYKLDFVPNEVLKTLLLISSGVFMKALPIVFSTLFTALLIRTLLQSQKRHNRLQNEKSETEQRFLANQAELSAKNTFTTLAEQSENKSPKRPFNHDSSSRNIHQTTNILIALTVLYIVTYLPQAIMLLLLNIYGACFEVNVYEKLGDFMDLMTLICNCGNFVLYCALSSKFRETFVQLFCSLLRFRKCSR</sequence>
<gene>
    <name evidence="7" type="ORF">HNAJ_LOCUS11747</name>
</gene>
<feature type="transmembrane region" description="Helical" evidence="5">
    <location>
        <begin position="103"/>
        <end position="129"/>
    </location>
</feature>
<evidence type="ECO:0000256" key="3">
    <source>
        <dbReference type="ARBA" id="ARBA00022989"/>
    </source>
</evidence>
<dbReference type="Pfam" id="PF10324">
    <property type="entry name" value="7TM_GPCR_Srw"/>
    <property type="match status" value="2"/>
</dbReference>
<dbReference type="PROSITE" id="PS50262">
    <property type="entry name" value="G_PROTEIN_RECEP_F1_2"/>
    <property type="match status" value="1"/>
</dbReference>
<dbReference type="WBParaSite" id="HNAJ_0001175801-mRNA-1">
    <property type="protein sequence ID" value="HNAJ_0001175801-mRNA-1"/>
    <property type="gene ID" value="HNAJ_0001175801"/>
</dbReference>
<evidence type="ECO:0000259" key="6">
    <source>
        <dbReference type="PROSITE" id="PS50262"/>
    </source>
</evidence>
<feature type="transmembrane region" description="Helical" evidence="5">
    <location>
        <begin position="149"/>
        <end position="169"/>
    </location>
</feature>
<feature type="transmembrane region" description="Helical" evidence="5">
    <location>
        <begin position="207"/>
        <end position="229"/>
    </location>
</feature>
<dbReference type="OrthoDB" id="5864054at2759"/>
<dbReference type="InterPro" id="IPR019427">
    <property type="entry name" value="7TM_GPCR_serpentine_rcpt_Srw"/>
</dbReference>
<dbReference type="GO" id="GO:0005886">
    <property type="term" value="C:plasma membrane"/>
    <property type="evidence" value="ECO:0007669"/>
    <property type="project" value="TreeGrafter"/>
</dbReference>
<comment type="subcellular location">
    <subcellularLocation>
        <location evidence="1">Membrane</location>
    </subcellularLocation>
</comment>
<name>A0A0R3TVB4_RODNA</name>
<dbReference type="Proteomes" id="UP000278807">
    <property type="component" value="Unassembled WGS sequence"/>
</dbReference>
<dbReference type="EMBL" id="UZAE01013771">
    <property type="protein sequence ID" value="VDO11259.1"/>
    <property type="molecule type" value="Genomic_DNA"/>
</dbReference>
<dbReference type="AlphaFoldDB" id="A0A0R3TVB4"/>
<dbReference type="InterPro" id="IPR000276">
    <property type="entry name" value="GPCR_Rhodpsn"/>
</dbReference>
<keyword evidence="4 5" id="KW-0472">Membrane</keyword>
<evidence type="ECO:0000256" key="1">
    <source>
        <dbReference type="ARBA" id="ARBA00004370"/>
    </source>
</evidence>
<dbReference type="GO" id="GO:0008528">
    <property type="term" value="F:G protein-coupled peptide receptor activity"/>
    <property type="evidence" value="ECO:0007669"/>
    <property type="project" value="InterPro"/>
</dbReference>
<evidence type="ECO:0000313" key="8">
    <source>
        <dbReference type="Proteomes" id="UP000278807"/>
    </source>
</evidence>
<dbReference type="PANTHER" id="PTHR46273">
    <property type="entry name" value="MYOSUPPRESSIN RECEPTOR 1, ISOFORM B-RELATED"/>
    <property type="match status" value="1"/>
</dbReference>
<dbReference type="InterPro" id="IPR053219">
    <property type="entry name" value="GPCR_Dmsr-1"/>
</dbReference>
<keyword evidence="2 5" id="KW-0812">Transmembrane</keyword>
<organism evidence="9">
    <name type="scientific">Rodentolepis nana</name>
    <name type="common">Dwarf tapeworm</name>
    <name type="synonym">Hymenolepis nana</name>
    <dbReference type="NCBI Taxonomy" id="102285"/>
    <lineage>
        <taxon>Eukaryota</taxon>
        <taxon>Metazoa</taxon>
        <taxon>Spiralia</taxon>
        <taxon>Lophotrochozoa</taxon>
        <taxon>Platyhelminthes</taxon>
        <taxon>Cestoda</taxon>
        <taxon>Eucestoda</taxon>
        <taxon>Cyclophyllidea</taxon>
        <taxon>Hymenolepididae</taxon>
        <taxon>Rodentolepis</taxon>
    </lineage>
</organism>
<dbReference type="InterPro" id="IPR017452">
    <property type="entry name" value="GPCR_Rhodpsn_7TM"/>
</dbReference>
<feature type="transmembrane region" description="Helical" evidence="5">
    <location>
        <begin position="64"/>
        <end position="83"/>
    </location>
</feature>
<dbReference type="Gene3D" id="1.20.1070.10">
    <property type="entry name" value="Rhodopsin 7-helix transmembrane proteins"/>
    <property type="match status" value="1"/>
</dbReference>
<proteinExistence type="predicted"/>
<keyword evidence="3 5" id="KW-1133">Transmembrane helix</keyword>
<feature type="transmembrane region" description="Helical" evidence="5">
    <location>
        <begin position="29"/>
        <end position="52"/>
    </location>
</feature>
<dbReference type="CDD" id="cd14978">
    <property type="entry name" value="7tmA_FMRFamide_R-like"/>
    <property type="match status" value="1"/>
</dbReference>
<feature type="transmembrane region" description="Helical" evidence="5">
    <location>
        <begin position="333"/>
        <end position="352"/>
    </location>
</feature>
<feature type="domain" description="G-protein coupled receptors family 1 profile" evidence="6">
    <location>
        <begin position="45"/>
        <end position="349"/>
    </location>
</feature>
<feature type="transmembrane region" description="Helical" evidence="5">
    <location>
        <begin position="293"/>
        <end position="318"/>
    </location>
</feature>
<accession>A0A0R3TVB4</accession>
<keyword evidence="8" id="KW-1185">Reference proteome</keyword>
<reference evidence="9" key="1">
    <citation type="submission" date="2017-02" db="UniProtKB">
        <authorList>
            <consortium name="WormBaseParasite"/>
        </authorList>
    </citation>
    <scope>IDENTIFICATION</scope>
</reference>
<protein>
    <submittedName>
        <fullName evidence="9">G_PROTEIN_RECEP_F1_2 domain-containing protein</fullName>
    </submittedName>
</protein>
<dbReference type="SUPFAM" id="SSF81321">
    <property type="entry name" value="Family A G protein-coupled receptor-like"/>
    <property type="match status" value="1"/>
</dbReference>
<dbReference type="PRINTS" id="PR00237">
    <property type="entry name" value="GPCRRHODOPSN"/>
</dbReference>
<evidence type="ECO:0000256" key="5">
    <source>
        <dbReference type="SAM" id="Phobius"/>
    </source>
</evidence>